<dbReference type="EMBL" id="QKTW01000003">
    <property type="protein sequence ID" value="PZF74509.1"/>
    <property type="molecule type" value="Genomic_DNA"/>
</dbReference>
<dbReference type="InterPro" id="IPR036583">
    <property type="entry name" value="23S_rRNA_IVS_sf"/>
</dbReference>
<name>A0A2W2BE14_9BACT</name>
<comment type="caution">
    <text evidence="1">The sequence shown here is derived from an EMBL/GenBank/DDBJ whole genome shotgun (WGS) entry which is preliminary data.</text>
</comment>
<dbReference type="Gene3D" id="1.20.1440.60">
    <property type="entry name" value="23S rRNA-intervening sequence"/>
    <property type="match status" value="1"/>
</dbReference>
<dbReference type="NCBIfam" id="TIGR02436">
    <property type="entry name" value="four helix bundle protein"/>
    <property type="match status" value="1"/>
</dbReference>
<dbReference type="InterPro" id="IPR012657">
    <property type="entry name" value="23S_rRNA-intervening_sequence"/>
</dbReference>
<organism evidence="1 2">
    <name type="scientific">Taibaiella soli</name>
    <dbReference type="NCBI Taxonomy" id="1649169"/>
    <lineage>
        <taxon>Bacteria</taxon>
        <taxon>Pseudomonadati</taxon>
        <taxon>Bacteroidota</taxon>
        <taxon>Chitinophagia</taxon>
        <taxon>Chitinophagales</taxon>
        <taxon>Chitinophagaceae</taxon>
        <taxon>Taibaiella</taxon>
    </lineage>
</organism>
<proteinExistence type="predicted"/>
<dbReference type="Proteomes" id="UP000248745">
    <property type="component" value="Unassembled WGS sequence"/>
</dbReference>
<keyword evidence="2" id="KW-1185">Reference proteome</keyword>
<dbReference type="AlphaFoldDB" id="A0A2W2BE14"/>
<dbReference type="PANTHER" id="PTHR38471:SF2">
    <property type="entry name" value="FOUR HELIX BUNDLE PROTEIN"/>
    <property type="match status" value="1"/>
</dbReference>
<dbReference type="SUPFAM" id="SSF158446">
    <property type="entry name" value="IVS-encoded protein-like"/>
    <property type="match status" value="1"/>
</dbReference>
<evidence type="ECO:0000313" key="1">
    <source>
        <dbReference type="EMBL" id="PZF74509.1"/>
    </source>
</evidence>
<dbReference type="PIRSF" id="PIRSF035652">
    <property type="entry name" value="CHP02436"/>
    <property type="match status" value="1"/>
</dbReference>
<evidence type="ECO:0000313" key="2">
    <source>
        <dbReference type="Proteomes" id="UP000248745"/>
    </source>
</evidence>
<gene>
    <name evidence="1" type="ORF">DN068_02740</name>
</gene>
<accession>A0A2W2BE14</accession>
<dbReference type="Pfam" id="PF05635">
    <property type="entry name" value="23S_rRNA_IVP"/>
    <property type="match status" value="1"/>
</dbReference>
<dbReference type="PANTHER" id="PTHR38471">
    <property type="entry name" value="FOUR HELIX BUNDLE PROTEIN"/>
    <property type="match status" value="1"/>
</dbReference>
<reference evidence="1 2" key="1">
    <citation type="submission" date="2018-06" db="EMBL/GenBank/DDBJ databases">
        <title>Mucibacter soli gen. nov., sp. nov., a new member of the family Chitinophagaceae producing mucin.</title>
        <authorList>
            <person name="Kim M.-K."/>
            <person name="Park S."/>
            <person name="Kim T.-S."/>
            <person name="Joung Y."/>
            <person name="Han J.-H."/>
            <person name="Kim S.B."/>
        </authorList>
    </citation>
    <scope>NUCLEOTIDE SEQUENCE [LARGE SCALE GENOMIC DNA]</scope>
    <source>
        <strain evidence="1 2">R1-15</strain>
    </source>
</reference>
<dbReference type="RefSeq" id="WP_110997349.1">
    <property type="nucleotide sequence ID" value="NZ_QKTW01000003.1"/>
</dbReference>
<protein>
    <submittedName>
        <fullName evidence="1">Four helix bundle protein</fullName>
    </submittedName>
</protein>
<sequence>MTPQELRERLKSFAYRSVRVCESMPNTVTSQIISKQLLRSALSSAANYRAATRAQSKKQFLSKLNIALEEIDESSFWLDAIKDLEIIHVDKLSLLLEESVELTKILSATKNTTVKNLKAEFAKQS</sequence>